<proteinExistence type="predicted"/>
<dbReference type="AlphaFoldDB" id="A0A6G4U3B2"/>
<dbReference type="Pfam" id="PF04167">
    <property type="entry name" value="DUF402"/>
    <property type="match status" value="1"/>
</dbReference>
<comment type="caution">
    <text evidence="2">The sequence shown here is derived from an EMBL/GenBank/DDBJ whole genome shotgun (WGS) entry which is preliminary data.</text>
</comment>
<dbReference type="Proteomes" id="UP000481583">
    <property type="component" value="Unassembled WGS sequence"/>
</dbReference>
<dbReference type="InterPro" id="IPR007295">
    <property type="entry name" value="DUF402"/>
</dbReference>
<evidence type="ECO:0000313" key="3">
    <source>
        <dbReference type="Proteomes" id="UP000481583"/>
    </source>
</evidence>
<keyword evidence="3" id="KW-1185">Reference proteome</keyword>
<name>A0A6G4U3B2_9ACTN</name>
<protein>
    <submittedName>
        <fullName evidence="2">DUF402 domain-containing protein</fullName>
    </submittedName>
</protein>
<evidence type="ECO:0000259" key="1">
    <source>
        <dbReference type="Pfam" id="PF04167"/>
    </source>
</evidence>
<organism evidence="2 3">
    <name type="scientific">Streptomyces coryli</name>
    <dbReference type="NCBI Taxonomy" id="1128680"/>
    <lineage>
        <taxon>Bacteria</taxon>
        <taxon>Bacillati</taxon>
        <taxon>Actinomycetota</taxon>
        <taxon>Actinomycetes</taxon>
        <taxon>Kitasatosporales</taxon>
        <taxon>Streptomycetaceae</taxon>
        <taxon>Streptomyces</taxon>
    </lineage>
</organism>
<reference evidence="2 3" key="1">
    <citation type="submission" date="2020-02" db="EMBL/GenBank/DDBJ databases">
        <title>Whole-genome analyses of novel actinobacteria.</title>
        <authorList>
            <person name="Sahin N."/>
        </authorList>
    </citation>
    <scope>NUCLEOTIDE SEQUENCE [LARGE SCALE GENOMIC DNA]</scope>
    <source>
        <strain evidence="2 3">A7024</strain>
    </source>
</reference>
<dbReference type="Gene3D" id="2.40.380.10">
    <property type="entry name" value="FomD-like"/>
    <property type="match status" value="1"/>
</dbReference>
<dbReference type="InterPro" id="IPR035930">
    <property type="entry name" value="FomD-like_sf"/>
</dbReference>
<gene>
    <name evidence="2" type="ORF">G5C51_22460</name>
</gene>
<dbReference type="RefSeq" id="WP_165239963.1">
    <property type="nucleotide sequence ID" value="NZ_JAAKZV010000104.1"/>
</dbReference>
<feature type="domain" description="DUF402" evidence="1">
    <location>
        <begin position="26"/>
        <end position="154"/>
    </location>
</feature>
<dbReference type="SUPFAM" id="SSF159234">
    <property type="entry name" value="FomD-like"/>
    <property type="match status" value="1"/>
</dbReference>
<sequence>MTEMVRAVYRKYDGSLHWNVTMRRLGEDEHGVWLGAPAHTPLNKGHDPVKPLPWAYVYLVPHDPEAWWSATFNAAPKSTEVYVDVTTPAQWRSAAEVTWVDLDLDVVRRRGQPGSVLLDEDEFAEHQVRFGYPPDVVGAAERTARWLLSEVAAGHAPFTEAAYGRWLEQVA</sequence>
<dbReference type="EMBL" id="JAAKZV010000104">
    <property type="protein sequence ID" value="NGN66654.1"/>
    <property type="molecule type" value="Genomic_DNA"/>
</dbReference>
<evidence type="ECO:0000313" key="2">
    <source>
        <dbReference type="EMBL" id="NGN66654.1"/>
    </source>
</evidence>
<accession>A0A6G4U3B2</accession>